<dbReference type="PANTHER" id="PTHR15002">
    <property type="entry name" value="RIBOSOMAL BIOGENESIS PROTEIN LAS1L"/>
    <property type="match status" value="1"/>
</dbReference>
<dbReference type="AlphaFoldDB" id="A0AAV9IZG2"/>
<dbReference type="GO" id="GO:0090730">
    <property type="term" value="C:Las1 complex"/>
    <property type="evidence" value="ECO:0007669"/>
    <property type="project" value="InterPro"/>
</dbReference>
<accession>A0AAV9IZG2</accession>
<comment type="caution">
    <text evidence="1">The sequence shown here is derived from an EMBL/GenBank/DDBJ whole genome shotgun (WGS) entry which is preliminary data.</text>
</comment>
<dbReference type="InterPro" id="IPR007174">
    <property type="entry name" value="Las1"/>
</dbReference>
<dbReference type="GO" id="GO:0000470">
    <property type="term" value="P:maturation of LSU-rRNA"/>
    <property type="evidence" value="ECO:0007669"/>
    <property type="project" value="TreeGrafter"/>
</dbReference>
<proteinExistence type="predicted"/>
<sequence length="457" mass="50925">MPGALPSIPWSGQPMRTRVPWHDEAEWEWVCACLLDPPPASDDAQIAAALRTVASWRVRAPVPFAVDAAADLAAAQRSLRRHRCDDPSFDICHERALRLQLSLIITRLVSAFTDMLQRRARFAQSVGALAGSVHMPPLPVDLRHAAVHNELPSLPALQLAAQQLQAFLRERYVQQRRRSMQRRFRRVHHTVGKTPSMITMTDDDDDDDEVVVVATAAESPSTPLDYVEARWMARELALAMAARLSCRDTTAVSASPEDIPWSETPWREWQALAADGYRHWPHFLPTMVLTWVQQSLTTTDAEMSLGACSVAARRTRLAQLVLAVCRCCVSGDDDDDDDHGDDVDRDDLPWIAWLQHTALAADHDDLAQWCRQQSSAASATVHWQTGEWPSWQVPLVPTGGGWRRCLEWPACPIGTLPLGYRPPSLAPPITASPVPESAERVDRIVRHVRAILSDGSH</sequence>
<evidence type="ECO:0000313" key="1">
    <source>
        <dbReference type="EMBL" id="KAK4537516.1"/>
    </source>
</evidence>
<dbReference type="PANTHER" id="PTHR15002:SF0">
    <property type="entry name" value="RIBOSOMAL BIOGENESIS PROTEIN LAS1L"/>
    <property type="match status" value="1"/>
</dbReference>
<dbReference type="Pfam" id="PF04031">
    <property type="entry name" value="Las1"/>
    <property type="match status" value="1"/>
</dbReference>
<evidence type="ECO:0000313" key="2">
    <source>
        <dbReference type="Proteomes" id="UP001301350"/>
    </source>
</evidence>
<reference evidence="1 2" key="1">
    <citation type="submission" date="2022-07" db="EMBL/GenBank/DDBJ databases">
        <title>Genome-wide signatures of adaptation to extreme environments.</title>
        <authorList>
            <person name="Cho C.H."/>
            <person name="Yoon H.S."/>
        </authorList>
    </citation>
    <scope>NUCLEOTIDE SEQUENCE [LARGE SCALE GENOMIC DNA]</scope>
    <source>
        <strain evidence="1 2">DBV 063 E5</strain>
    </source>
</reference>
<organism evidence="1 2">
    <name type="scientific">Cyanidium caldarium</name>
    <name type="common">Red alga</name>
    <dbReference type="NCBI Taxonomy" id="2771"/>
    <lineage>
        <taxon>Eukaryota</taxon>
        <taxon>Rhodophyta</taxon>
        <taxon>Bangiophyceae</taxon>
        <taxon>Cyanidiales</taxon>
        <taxon>Cyanidiaceae</taxon>
        <taxon>Cyanidium</taxon>
    </lineage>
</organism>
<name>A0AAV9IZG2_CYACA</name>
<dbReference type="GO" id="GO:0030687">
    <property type="term" value="C:preribosome, large subunit precursor"/>
    <property type="evidence" value="ECO:0007669"/>
    <property type="project" value="TreeGrafter"/>
</dbReference>
<dbReference type="EMBL" id="JANCYW010000012">
    <property type="protein sequence ID" value="KAK4537516.1"/>
    <property type="molecule type" value="Genomic_DNA"/>
</dbReference>
<gene>
    <name evidence="1" type="ORF">CDCA_CDCA12G3541</name>
</gene>
<protein>
    <submittedName>
        <fullName evidence="1">Uncharacterized protein</fullName>
    </submittedName>
</protein>
<dbReference type="GO" id="GO:0000460">
    <property type="term" value="P:maturation of 5.8S rRNA"/>
    <property type="evidence" value="ECO:0007669"/>
    <property type="project" value="TreeGrafter"/>
</dbReference>
<dbReference type="GO" id="GO:0004519">
    <property type="term" value="F:endonuclease activity"/>
    <property type="evidence" value="ECO:0007669"/>
    <property type="project" value="InterPro"/>
</dbReference>
<dbReference type="Proteomes" id="UP001301350">
    <property type="component" value="Unassembled WGS sequence"/>
</dbReference>
<keyword evidence="2" id="KW-1185">Reference proteome</keyword>